<dbReference type="RefSeq" id="WP_184147635.1">
    <property type="nucleotide sequence ID" value="NZ_JACHFM010000001.1"/>
</dbReference>
<evidence type="ECO:0000313" key="2">
    <source>
        <dbReference type="Proteomes" id="UP000549457"/>
    </source>
</evidence>
<accession>A0A840SJV8</accession>
<dbReference type="Pfam" id="PF12096">
    <property type="entry name" value="DUF3572"/>
    <property type="match status" value="1"/>
</dbReference>
<dbReference type="InterPro" id="IPR021955">
    <property type="entry name" value="DUF3572"/>
</dbReference>
<evidence type="ECO:0000313" key="1">
    <source>
        <dbReference type="EMBL" id="MBB5221244.1"/>
    </source>
</evidence>
<keyword evidence="2" id="KW-1185">Reference proteome</keyword>
<dbReference type="AlphaFoldDB" id="A0A840SJV8"/>
<gene>
    <name evidence="1" type="ORF">HNP73_001165</name>
</gene>
<dbReference type="EMBL" id="JACHFM010000001">
    <property type="protein sequence ID" value="MBB5221244.1"/>
    <property type="molecule type" value="Genomic_DNA"/>
</dbReference>
<dbReference type="Proteomes" id="UP000549457">
    <property type="component" value="Unassembled WGS sequence"/>
</dbReference>
<name>A0A840SJV8_9RHOB</name>
<proteinExistence type="predicted"/>
<comment type="caution">
    <text evidence="1">The sequence shown here is derived from an EMBL/GenBank/DDBJ whole genome shotgun (WGS) entry which is preliminary data.</text>
</comment>
<sequence length="91" mass="9873">MHLDQATRIGQDALIFLAGRAELLDACLVQSGLAPDELRGRASEPAFLGFLLEFLLQSDAWVEDFAAEAGLRPEDVARARAVLDGGLPHWT</sequence>
<organism evidence="1 2">
    <name type="scientific">Amaricoccus macauensis</name>
    <dbReference type="NCBI Taxonomy" id="57001"/>
    <lineage>
        <taxon>Bacteria</taxon>
        <taxon>Pseudomonadati</taxon>
        <taxon>Pseudomonadota</taxon>
        <taxon>Alphaproteobacteria</taxon>
        <taxon>Rhodobacterales</taxon>
        <taxon>Paracoccaceae</taxon>
        <taxon>Amaricoccus</taxon>
    </lineage>
</organism>
<evidence type="ECO:0008006" key="3">
    <source>
        <dbReference type="Google" id="ProtNLM"/>
    </source>
</evidence>
<reference evidence="1 2" key="1">
    <citation type="submission" date="2020-08" db="EMBL/GenBank/DDBJ databases">
        <title>Genomic Encyclopedia of Type Strains, Phase IV (KMG-IV): sequencing the most valuable type-strain genomes for metagenomic binning, comparative biology and taxonomic classification.</title>
        <authorList>
            <person name="Goeker M."/>
        </authorList>
    </citation>
    <scope>NUCLEOTIDE SEQUENCE [LARGE SCALE GENOMIC DNA]</scope>
    <source>
        <strain evidence="1 2">DSM 101730</strain>
    </source>
</reference>
<protein>
    <recommendedName>
        <fullName evidence="3">DUF3572 family protein</fullName>
    </recommendedName>
</protein>